<protein>
    <recommendedName>
        <fullName evidence="3">Inner membrane protein</fullName>
    </recommendedName>
</protein>
<organism evidence="1 2">
    <name type="scientific">Klebsiella pneumoniae</name>
    <dbReference type="NCBI Taxonomy" id="573"/>
    <lineage>
        <taxon>Bacteria</taxon>
        <taxon>Pseudomonadati</taxon>
        <taxon>Pseudomonadota</taxon>
        <taxon>Gammaproteobacteria</taxon>
        <taxon>Enterobacterales</taxon>
        <taxon>Enterobacteriaceae</taxon>
        <taxon>Klebsiella/Raoultella group</taxon>
        <taxon>Klebsiella</taxon>
        <taxon>Klebsiella pneumoniae complex</taxon>
    </lineage>
</organism>
<evidence type="ECO:0008006" key="3">
    <source>
        <dbReference type="Google" id="ProtNLM"/>
    </source>
</evidence>
<dbReference type="AlphaFoldDB" id="A0A422ZL84"/>
<gene>
    <name evidence="1" type="ORF">B5L96_27730</name>
</gene>
<accession>A0A422ZL84</accession>
<reference evidence="1 2" key="1">
    <citation type="submission" date="2017-03" db="EMBL/GenBank/DDBJ databases">
        <authorList>
            <person name="Fouts D."/>
            <person name="Stalin M.J."/>
            <person name="Chen L."/>
            <person name="Wright M."/>
            <person name="Sutton G."/>
            <person name="Nguyen K."/>
            <person name="Vanduin D."/>
            <person name="Rojas L."/>
            <person name="Hujer A."/>
            <person name="Hujer K."/>
            <person name="Bonomo R."/>
            <person name="Kreiswirth B."/>
            <person name="Adams M."/>
        </authorList>
    </citation>
    <scope>NUCLEOTIDE SEQUENCE [LARGE SCALE GENOMIC DNA]</scope>
    <source>
        <strain evidence="1 2">39383</strain>
    </source>
</reference>
<name>A0A422ZL84_KLEPN</name>
<dbReference type="EMBL" id="NDBK01000120">
    <property type="protein sequence ID" value="OVF64426.1"/>
    <property type="molecule type" value="Genomic_DNA"/>
</dbReference>
<evidence type="ECO:0000313" key="1">
    <source>
        <dbReference type="EMBL" id="OVF64426.1"/>
    </source>
</evidence>
<proteinExistence type="predicted"/>
<dbReference type="Proteomes" id="UP000196447">
    <property type="component" value="Unassembled WGS sequence"/>
</dbReference>
<sequence>MAQRNRPPDPARVFSVITDIAITLMLIARLFAGFFIFRVAGIILDALLVNQPDGPDLLTHSFPIFHRRR</sequence>
<comment type="caution">
    <text evidence="1">The sequence shown here is derived from an EMBL/GenBank/DDBJ whole genome shotgun (WGS) entry which is preliminary data.</text>
</comment>
<evidence type="ECO:0000313" key="2">
    <source>
        <dbReference type="Proteomes" id="UP000196447"/>
    </source>
</evidence>